<accession>A0A382LQB7</accession>
<dbReference type="EMBL" id="UINC01088058">
    <property type="protein sequence ID" value="SVC37955.1"/>
    <property type="molecule type" value="Genomic_DNA"/>
</dbReference>
<organism evidence="2">
    <name type="scientific">marine metagenome</name>
    <dbReference type="NCBI Taxonomy" id="408172"/>
    <lineage>
        <taxon>unclassified sequences</taxon>
        <taxon>metagenomes</taxon>
        <taxon>ecological metagenomes</taxon>
    </lineage>
</organism>
<dbReference type="AlphaFoldDB" id="A0A382LQB7"/>
<feature type="compositionally biased region" description="Basic and acidic residues" evidence="1">
    <location>
        <begin position="72"/>
        <end position="91"/>
    </location>
</feature>
<evidence type="ECO:0000313" key="2">
    <source>
        <dbReference type="EMBL" id="SVC37955.1"/>
    </source>
</evidence>
<gene>
    <name evidence="2" type="ORF">METZ01_LOCUS290809</name>
</gene>
<name>A0A382LQB7_9ZZZZ</name>
<sequence>MEQESPNHAQRPPLDEASRIELRMLLLLEWMMGYDKLHVEKKNLENTLRELEEQLTSLKKGFFKSAEEEDALHDAKNDLHEAERARDAVDR</sequence>
<reference evidence="2" key="1">
    <citation type="submission" date="2018-05" db="EMBL/GenBank/DDBJ databases">
        <authorList>
            <person name="Lanie J.A."/>
            <person name="Ng W.-L."/>
            <person name="Kazmierczak K.M."/>
            <person name="Andrzejewski T.M."/>
            <person name="Davidsen T.M."/>
            <person name="Wayne K.J."/>
            <person name="Tettelin H."/>
            <person name="Glass J.I."/>
            <person name="Rusch D."/>
            <person name="Podicherti R."/>
            <person name="Tsui H.-C.T."/>
            <person name="Winkler M.E."/>
        </authorList>
    </citation>
    <scope>NUCLEOTIDE SEQUENCE</scope>
</reference>
<proteinExistence type="predicted"/>
<feature type="region of interest" description="Disordered" evidence="1">
    <location>
        <begin position="69"/>
        <end position="91"/>
    </location>
</feature>
<protein>
    <submittedName>
        <fullName evidence="2">Uncharacterized protein</fullName>
    </submittedName>
</protein>
<evidence type="ECO:0000256" key="1">
    <source>
        <dbReference type="SAM" id="MobiDB-lite"/>
    </source>
</evidence>
<feature type="non-terminal residue" evidence="2">
    <location>
        <position position="91"/>
    </location>
</feature>